<dbReference type="Proteomes" id="UP001490365">
    <property type="component" value="Unassembled WGS sequence"/>
</dbReference>
<accession>A0ABV1TYI9</accession>
<comment type="caution">
    <text evidence="5">The sequence shown here is derived from an EMBL/GenBank/DDBJ whole genome shotgun (WGS) entry which is preliminary data.</text>
</comment>
<proteinExistence type="predicted"/>
<dbReference type="InterPro" id="IPR011010">
    <property type="entry name" value="DNA_brk_join_enz"/>
</dbReference>
<dbReference type="InterPro" id="IPR013762">
    <property type="entry name" value="Integrase-like_cat_sf"/>
</dbReference>
<feature type="domain" description="Core-binding (CB)" evidence="4">
    <location>
        <begin position="37"/>
        <end position="125"/>
    </location>
</feature>
<dbReference type="Gene3D" id="1.10.443.10">
    <property type="entry name" value="Intergrase catalytic core"/>
    <property type="match status" value="1"/>
</dbReference>
<dbReference type="RefSeq" id="WP_351962784.1">
    <property type="nucleotide sequence ID" value="NZ_JBEOZM010000063.1"/>
</dbReference>
<dbReference type="Pfam" id="PF02899">
    <property type="entry name" value="Phage_int_SAM_1"/>
    <property type="match status" value="1"/>
</dbReference>
<dbReference type="InterPro" id="IPR010998">
    <property type="entry name" value="Integrase_recombinase_N"/>
</dbReference>
<gene>
    <name evidence="5" type="ORF">ABT211_46310</name>
</gene>
<protein>
    <submittedName>
        <fullName evidence="5">Site-specific integrase</fullName>
    </submittedName>
</protein>
<keyword evidence="1 3" id="KW-0238">DNA-binding</keyword>
<dbReference type="InterPro" id="IPR044068">
    <property type="entry name" value="CB"/>
</dbReference>
<evidence type="ECO:0000313" key="6">
    <source>
        <dbReference type="Proteomes" id="UP001490365"/>
    </source>
</evidence>
<keyword evidence="6" id="KW-1185">Reference proteome</keyword>
<sequence>MRRFYEAPPGVDLGAVAYVQRPGAVKEGTPFFLDPGMRPAEPLCSFFLELSKSLKAKSLEDYTYDALDLVDFLGQLPLATDLLSATEDDLVAYREDCTERREAPDKPATWRKRRSLINNFYDWAVDARLLDQRPYFRRSNGRDVLAWGATTELDVRHLTFRQWRFLKQVGLRGCLPDGPVDPTFRGRSPLRNSAAGELAITTGMRLREFSCLLDIEVGPPRRDASPAEVMLQAIAKFGLPRVVAVQHATLRENDLYRRTERTAMVRSSVKALYRRRHELFVVDDVDLRQMKLRGTLHGRRRTFRVEAMPAEIRRVAVIEGDLGLEPMALFVGRGGRMLSKQRWEQIFDEAHLRSLRISDDHEADVVMPARLRIHDTRHTFAIYMLQMLTQLVLREESERLAAGGHGAYLTDHLSRNPLLILQRLLGHRRPSSTLRYLTYIRATNLLVSQAIAEWNDRDKTYADYAAVLVRSGAV</sequence>
<dbReference type="PROSITE" id="PS51900">
    <property type="entry name" value="CB"/>
    <property type="match status" value="1"/>
</dbReference>
<evidence type="ECO:0000256" key="2">
    <source>
        <dbReference type="ARBA" id="ARBA00023172"/>
    </source>
</evidence>
<evidence type="ECO:0000256" key="1">
    <source>
        <dbReference type="ARBA" id="ARBA00023125"/>
    </source>
</evidence>
<dbReference type="Gene3D" id="1.10.150.130">
    <property type="match status" value="1"/>
</dbReference>
<evidence type="ECO:0000259" key="4">
    <source>
        <dbReference type="PROSITE" id="PS51900"/>
    </source>
</evidence>
<name>A0ABV1TYI9_9ACTN</name>
<dbReference type="EMBL" id="JBEOZM010000063">
    <property type="protein sequence ID" value="MER6274574.1"/>
    <property type="molecule type" value="Genomic_DNA"/>
</dbReference>
<evidence type="ECO:0000256" key="3">
    <source>
        <dbReference type="PROSITE-ProRule" id="PRU01248"/>
    </source>
</evidence>
<keyword evidence="2" id="KW-0233">DNA recombination</keyword>
<dbReference type="SUPFAM" id="SSF56349">
    <property type="entry name" value="DNA breaking-rejoining enzymes"/>
    <property type="match status" value="1"/>
</dbReference>
<organism evidence="5 6">
    <name type="scientific">Streptomyces sp. 900105755</name>
    <dbReference type="NCBI Taxonomy" id="3154389"/>
    <lineage>
        <taxon>Bacteria</taxon>
        <taxon>Bacillati</taxon>
        <taxon>Actinomycetota</taxon>
        <taxon>Actinomycetes</taxon>
        <taxon>Kitasatosporales</taxon>
        <taxon>Streptomycetaceae</taxon>
        <taxon>Streptomyces</taxon>
    </lineage>
</organism>
<reference evidence="5 6" key="1">
    <citation type="submission" date="2024-06" db="EMBL/GenBank/DDBJ databases">
        <title>The Natural Products Discovery Center: Release of the First 8490 Sequenced Strains for Exploring Actinobacteria Biosynthetic Diversity.</title>
        <authorList>
            <person name="Kalkreuter E."/>
            <person name="Kautsar S.A."/>
            <person name="Yang D."/>
            <person name="Bader C.D."/>
            <person name="Teijaro C.N."/>
            <person name="Fluegel L."/>
            <person name="Davis C.M."/>
            <person name="Simpson J.R."/>
            <person name="Lauterbach L."/>
            <person name="Steele A.D."/>
            <person name="Gui C."/>
            <person name="Meng S."/>
            <person name="Li G."/>
            <person name="Viehrig K."/>
            <person name="Ye F."/>
            <person name="Su P."/>
            <person name="Kiefer A.F."/>
            <person name="Nichols A."/>
            <person name="Cepeda A.J."/>
            <person name="Yan W."/>
            <person name="Fan B."/>
            <person name="Jiang Y."/>
            <person name="Adhikari A."/>
            <person name="Zheng C.-J."/>
            <person name="Schuster L."/>
            <person name="Cowan T.M."/>
            <person name="Smanski M.J."/>
            <person name="Chevrette M.G."/>
            <person name="De Carvalho L.P.S."/>
            <person name="Shen B."/>
        </authorList>
    </citation>
    <scope>NUCLEOTIDE SEQUENCE [LARGE SCALE GENOMIC DNA]</scope>
    <source>
        <strain evidence="5 6">NPDC001694</strain>
    </source>
</reference>
<evidence type="ECO:0000313" key="5">
    <source>
        <dbReference type="EMBL" id="MER6274574.1"/>
    </source>
</evidence>
<dbReference type="InterPro" id="IPR004107">
    <property type="entry name" value="Integrase_SAM-like_N"/>
</dbReference>